<evidence type="ECO:0000256" key="1">
    <source>
        <dbReference type="SAM" id="Phobius"/>
    </source>
</evidence>
<feature type="transmembrane region" description="Helical" evidence="1">
    <location>
        <begin position="392"/>
        <end position="411"/>
    </location>
</feature>
<dbReference type="AlphaFoldDB" id="A0A8J3ZNG5"/>
<feature type="transmembrane region" description="Helical" evidence="1">
    <location>
        <begin position="24"/>
        <end position="43"/>
    </location>
</feature>
<keyword evidence="1" id="KW-0812">Transmembrane</keyword>
<feature type="transmembrane region" description="Helical" evidence="1">
    <location>
        <begin position="246"/>
        <end position="269"/>
    </location>
</feature>
<accession>A0A8J3ZNG5</accession>
<dbReference type="InterPro" id="IPR025291">
    <property type="entry name" value="DUF4153"/>
</dbReference>
<sequence>MHGTVLVPRPTFFSRYWPRPDTPASGAAIVAAVAVAVTAGAALTVSRPGLGWLLLGLVAAAGTTFVLRAEGVRLSRRRIVWGLAALALLGVGTIRSAGWLFALCVPVALACGGLALGGGRTTRGLFAGAAAVPFATMRSLFWWLEGVDRLRKRNEGGRPVRLLAAVGVGIALLVVFGALFASADPSFARILGQVMPSVEGAGFLGAVARVVIFGWGAIGAVYLATRPPTFDRVAEGGGTPVRRLEWLVPIVLLDLLFAAFVAVQFRNWFGGDEYVRETAGLTYAEYARGGFWQLTVVTVLTLGVLAVAARKAPRCDGGDRAAMRTGLGLLAGLALVVVASALARMAAYEDAYGLTRLRLLVAACEVWFGLIFLLVLANGVRLRPLGRRKGGWLQATAFGTGVALLLVLSVLNPDRMIADRNIDRFQATGKIDATYLETLSPDAAPAIDRLPEPMRTCALREIVRQLRADGDTWSEYNRSRRAALALPLNPRAVCSNYH</sequence>
<dbReference type="Pfam" id="PF13687">
    <property type="entry name" value="DUF4153"/>
    <property type="match status" value="1"/>
</dbReference>
<feature type="transmembrane region" description="Helical" evidence="1">
    <location>
        <begin position="289"/>
        <end position="309"/>
    </location>
</feature>
<evidence type="ECO:0008006" key="4">
    <source>
        <dbReference type="Google" id="ProtNLM"/>
    </source>
</evidence>
<comment type="caution">
    <text evidence="2">The sequence shown here is derived from an EMBL/GenBank/DDBJ whole genome shotgun (WGS) entry which is preliminary data.</text>
</comment>
<evidence type="ECO:0000313" key="2">
    <source>
        <dbReference type="EMBL" id="GIJ66093.1"/>
    </source>
</evidence>
<organism evidence="2 3">
    <name type="scientific">Virgisporangium ochraceum</name>
    <dbReference type="NCBI Taxonomy" id="65505"/>
    <lineage>
        <taxon>Bacteria</taxon>
        <taxon>Bacillati</taxon>
        <taxon>Actinomycetota</taxon>
        <taxon>Actinomycetes</taxon>
        <taxon>Micromonosporales</taxon>
        <taxon>Micromonosporaceae</taxon>
        <taxon>Virgisporangium</taxon>
    </lineage>
</organism>
<name>A0A8J3ZNG5_9ACTN</name>
<keyword evidence="1" id="KW-0472">Membrane</keyword>
<dbReference type="Proteomes" id="UP000635606">
    <property type="component" value="Unassembled WGS sequence"/>
</dbReference>
<keyword evidence="3" id="KW-1185">Reference proteome</keyword>
<protein>
    <recommendedName>
        <fullName evidence="4">DUF4173 domain-containing protein</fullName>
    </recommendedName>
</protein>
<proteinExistence type="predicted"/>
<feature type="transmembrane region" description="Helical" evidence="1">
    <location>
        <begin position="162"/>
        <end position="183"/>
    </location>
</feature>
<dbReference type="EMBL" id="BOPH01000015">
    <property type="protein sequence ID" value="GIJ66093.1"/>
    <property type="molecule type" value="Genomic_DNA"/>
</dbReference>
<feature type="transmembrane region" description="Helical" evidence="1">
    <location>
        <begin position="203"/>
        <end position="225"/>
    </location>
</feature>
<dbReference type="RefSeq" id="WP_203926081.1">
    <property type="nucleotide sequence ID" value="NZ_BOPH01000015.1"/>
</dbReference>
<feature type="transmembrane region" description="Helical" evidence="1">
    <location>
        <begin position="321"/>
        <end position="347"/>
    </location>
</feature>
<feature type="transmembrane region" description="Helical" evidence="1">
    <location>
        <begin position="79"/>
        <end position="102"/>
    </location>
</feature>
<gene>
    <name evidence="2" type="ORF">Voc01_010100</name>
</gene>
<feature type="transmembrane region" description="Helical" evidence="1">
    <location>
        <begin position="49"/>
        <end position="67"/>
    </location>
</feature>
<feature type="transmembrane region" description="Helical" evidence="1">
    <location>
        <begin position="122"/>
        <end position="141"/>
    </location>
</feature>
<evidence type="ECO:0000313" key="3">
    <source>
        <dbReference type="Proteomes" id="UP000635606"/>
    </source>
</evidence>
<keyword evidence="1" id="KW-1133">Transmembrane helix</keyword>
<feature type="transmembrane region" description="Helical" evidence="1">
    <location>
        <begin position="359"/>
        <end position="380"/>
    </location>
</feature>
<reference evidence="2" key="1">
    <citation type="submission" date="2021-01" db="EMBL/GenBank/DDBJ databases">
        <title>Whole genome shotgun sequence of Virgisporangium ochraceum NBRC 16418.</title>
        <authorList>
            <person name="Komaki H."/>
            <person name="Tamura T."/>
        </authorList>
    </citation>
    <scope>NUCLEOTIDE SEQUENCE</scope>
    <source>
        <strain evidence="2">NBRC 16418</strain>
    </source>
</reference>